<keyword evidence="8" id="KW-1185">Reference proteome</keyword>
<dbReference type="PANTHER" id="PTHR30469:SF15">
    <property type="entry name" value="HLYD FAMILY OF SECRETION PROTEINS"/>
    <property type="match status" value="1"/>
</dbReference>
<feature type="compositionally biased region" description="Basic and acidic residues" evidence="3">
    <location>
        <begin position="15"/>
        <end position="26"/>
    </location>
</feature>
<dbReference type="InterPro" id="IPR006143">
    <property type="entry name" value="RND_pump_MFP"/>
</dbReference>
<feature type="coiled-coil region" evidence="2">
    <location>
        <begin position="165"/>
        <end position="244"/>
    </location>
</feature>
<evidence type="ECO:0000256" key="2">
    <source>
        <dbReference type="SAM" id="Coils"/>
    </source>
</evidence>
<feature type="domain" description="CusB-like beta-barrel" evidence="6">
    <location>
        <begin position="280"/>
        <end position="350"/>
    </location>
</feature>
<keyword evidence="4" id="KW-0472">Membrane</keyword>
<comment type="similarity">
    <text evidence="1">Belongs to the membrane fusion protein (MFP) (TC 8.A.1) family.</text>
</comment>
<organism evidence="7 8">
    <name type="scientific">Pseudooceanicola marinus</name>
    <dbReference type="NCBI Taxonomy" id="396013"/>
    <lineage>
        <taxon>Bacteria</taxon>
        <taxon>Pseudomonadati</taxon>
        <taxon>Pseudomonadota</taxon>
        <taxon>Alphaproteobacteria</taxon>
        <taxon>Rhodobacterales</taxon>
        <taxon>Paracoccaceae</taxon>
        <taxon>Pseudooceanicola</taxon>
    </lineage>
</organism>
<evidence type="ECO:0000256" key="3">
    <source>
        <dbReference type="SAM" id="MobiDB-lite"/>
    </source>
</evidence>
<evidence type="ECO:0000259" key="6">
    <source>
        <dbReference type="Pfam" id="PF25954"/>
    </source>
</evidence>
<keyword evidence="2" id="KW-0175">Coiled coil</keyword>
<dbReference type="Pfam" id="PF25917">
    <property type="entry name" value="BSH_RND"/>
    <property type="match status" value="1"/>
</dbReference>
<dbReference type="SUPFAM" id="SSF111369">
    <property type="entry name" value="HlyD-like secretion proteins"/>
    <property type="match status" value="1"/>
</dbReference>
<dbReference type="InterPro" id="IPR058625">
    <property type="entry name" value="MdtA-like_BSH"/>
</dbReference>
<name>A0A1X6Z3M6_9RHOB</name>
<dbReference type="OrthoDB" id="9806939at2"/>
<feature type="region of interest" description="Disordered" evidence="3">
    <location>
        <begin position="1"/>
        <end position="38"/>
    </location>
</feature>
<dbReference type="AlphaFoldDB" id="A0A1X6Z3M6"/>
<sequence>MAKTDGTGDAPGTRDASEKPDWALSRRERRAKARAAAGEPPRKRRGWILWLVLALALAGGAAWYISGGAERLASLRGEEGAEGEVASDAAPTEAAEPADQVMQLLPSELAEVQPARLRETVKATGSLSPSRQLAIPAEVSARVTEVLVRAGDAVEAGQLLVQLDVETLRNQLDQQRATAEATRAQLRLAQTQLERTQSLVGRGLSPESQLDAGQAEVDQLAASLAAQEKAVANAEESLKHARVVAPFVGVISAREVDPGAYVATGTALLSLVDLSTLEFEAAVPVRYTPELAAGQVVELSVEGVAGRDFTGTVDRISPVAIEGTRMLPVYVVIENPEILLRGGMFAAGRVVLEEKEDALGIPADALREDDDGPFVLKRDGDRVVRQPVEVARTWEAGAVVEIAAGLEPGDVIVAQPLDQLRAGSRILVVGEDQ</sequence>
<evidence type="ECO:0000259" key="5">
    <source>
        <dbReference type="Pfam" id="PF25917"/>
    </source>
</evidence>
<accession>A0A1X6Z3M6</accession>
<dbReference type="GO" id="GO:0015562">
    <property type="term" value="F:efflux transmembrane transporter activity"/>
    <property type="evidence" value="ECO:0007669"/>
    <property type="project" value="TreeGrafter"/>
</dbReference>
<dbReference type="PANTHER" id="PTHR30469">
    <property type="entry name" value="MULTIDRUG RESISTANCE PROTEIN MDTA"/>
    <property type="match status" value="1"/>
</dbReference>
<dbReference type="RefSeq" id="WP_085887648.1">
    <property type="nucleotide sequence ID" value="NZ_FWFN01000003.1"/>
</dbReference>
<proteinExistence type="inferred from homology"/>
<dbReference type="NCBIfam" id="TIGR01730">
    <property type="entry name" value="RND_mfp"/>
    <property type="match status" value="1"/>
</dbReference>
<dbReference type="EMBL" id="FWFN01000003">
    <property type="protein sequence ID" value="SLN39332.1"/>
    <property type="molecule type" value="Genomic_DNA"/>
</dbReference>
<feature type="domain" description="Multidrug resistance protein MdtA-like barrel-sandwich hybrid" evidence="5">
    <location>
        <begin position="132"/>
        <end position="272"/>
    </location>
</feature>
<dbReference type="Gene3D" id="2.40.30.170">
    <property type="match status" value="1"/>
</dbReference>
<dbReference type="Gene3D" id="2.40.50.100">
    <property type="match status" value="1"/>
</dbReference>
<dbReference type="Proteomes" id="UP000193963">
    <property type="component" value="Unassembled WGS sequence"/>
</dbReference>
<protein>
    <submittedName>
        <fullName evidence="7">Macrolide export protein MacA</fullName>
    </submittedName>
</protein>
<evidence type="ECO:0000313" key="8">
    <source>
        <dbReference type="Proteomes" id="UP000193963"/>
    </source>
</evidence>
<feature type="transmembrane region" description="Helical" evidence="4">
    <location>
        <begin position="47"/>
        <end position="66"/>
    </location>
</feature>
<evidence type="ECO:0000313" key="7">
    <source>
        <dbReference type="EMBL" id="SLN39332.1"/>
    </source>
</evidence>
<gene>
    <name evidence="7" type="primary">macA_1</name>
    <name evidence="7" type="ORF">PSM7751_01783</name>
</gene>
<evidence type="ECO:0000256" key="4">
    <source>
        <dbReference type="SAM" id="Phobius"/>
    </source>
</evidence>
<dbReference type="GO" id="GO:1990281">
    <property type="term" value="C:efflux pump complex"/>
    <property type="evidence" value="ECO:0007669"/>
    <property type="project" value="TreeGrafter"/>
</dbReference>
<dbReference type="InterPro" id="IPR058792">
    <property type="entry name" value="Beta-barrel_RND_2"/>
</dbReference>
<evidence type="ECO:0000256" key="1">
    <source>
        <dbReference type="ARBA" id="ARBA00009477"/>
    </source>
</evidence>
<dbReference type="Gene3D" id="2.40.420.20">
    <property type="match status" value="1"/>
</dbReference>
<keyword evidence="4" id="KW-0812">Transmembrane</keyword>
<dbReference type="Pfam" id="PF25954">
    <property type="entry name" value="Beta-barrel_RND_2"/>
    <property type="match status" value="1"/>
</dbReference>
<keyword evidence="4" id="KW-1133">Transmembrane helix</keyword>
<dbReference type="Gene3D" id="1.10.287.470">
    <property type="entry name" value="Helix hairpin bin"/>
    <property type="match status" value="1"/>
</dbReference>
<reference evidence="7 8" key="1">
    <citation type="submission" date="2017-03" db="EMBL/GenBank/DDBJ databases">
        <authorList>
            <person name="Afonso C.L."/>
            <person name="Miller P.J."/>
            <person name="Scott M.A."/>
            <person name="Spackman E."/>
            <person name="Goraichik I."/>
            <person name="Dimitrov K.M."/>
            <person name="Suarez D.L."/>
            <person name="Swayne D.E."/>
        </authorList>
    </citation>
    <scope>NUCLEOTIDE SEQUENCE [LARGE SCALE GENOMIC DNA]</scope>
    <source>
        <strain evidence="7 8">CECT 7751</strain>
    </source>
</reference>